<evidence type="ECO:0000313" key="2">
    <source>
        <dbReference type="Proteomes" id="UP001266305"/>
    </source>
</evidence>
<feature type="non-terminal residue" evidence="1">
    <location>
        <position position="54"/>
    </location>
</feature>
<accession>A0ABQ9TDR1</accession>
<organism evidence="1 2">
    <name type="scientific">Saguinus oedipus</name>
    <name type="common">Cotton-top tamarin</name>
    <name type="synonym">Oedipomidas oedipus</name>
    <dbReference type="NCBI Taxonomy" id="9490"/>
    <lineage>
        <taxon>Eukaryota</taxon>
        <taxon>Metazoa</taxon>
        <taxon>Chordata</taxon>
        <taxon>Craniata</taxon>
        <taxon>Vertebrata</taxon>
        <taxon>Euteleostomi</taxon>
        <taxon>Mammalia</taxon>
        <taxon>Eutheria</taxon>
        <taxon>Euarchontoglires</taxon>
        <taxon>Primates</taxon>
        <taxon>Haplorrhini</taxon>
        <taxon>Platyrrhini</taxon>
        <taxon>Cebidae</taxon>
        <taxon>Callitrichinae</taxon>
        <taxon>Saguinus</taxon>
    </lineage>
</organism>
<name>A0ABQ9TDR1_SAGOE</name>
<reference evidence="1 2" key="1">
    <citation type="submission" date="2023-05" db="EMBL/GenBank/DDBJ databases">
        <title>B98-5 Cell Line De Novo Hybrid Assembly: An Optical Mapping Approach.</title>
        <authorList>
            <person name="Kananen K."/>
            <person name="Auerbach J.A."/>
            <person name="Kautto E."/>
            <person name="Blachly J.S."/>
        </authorList>
    </citation>
    <scope>NUCLEOTIDE SEQUENCE [LARGE SCALE GENOMIC DNA]</scope>
    <source>
        <strain evidence="1">B95-8</strain>
        <tissue evidence="1">Cell line</tissue>
    </source>
</reference>
<evidence type="ECO:0008006" key="3">
    <source>
        <dbReference type="Google" id="ProtNLM"/>
    </source>
</evidence>
<evidence type="ECO:0000313" key="1">
    <source>
        <dbReference type="EMBL" id="KAK2082871.1"/>
    </source>
</evidence>
<gene>
    <name evidence="1" type="ORF">P7K49_038107</name>
</gene>
<dbReference type="Proteomes" id="UP001266305">
    <property type="component" value="Unassembled WGS sequence"/>
</dbReference>
<proteinExistence type="predicted"/>
<protein>
    <recommendedName>
        <fullName evidence="3">MHC class II antigen</fullName>
    </recommendedName>
</protein>
<keyword evidence="2" id="KW-1185">Reference proteome</keyword>
<sequence length="54" mass="5518">MEARIVIPTAREPPVTPLPHLLIPLIFSASLQAKGQAVGTASTITIMPGATAAP</sequence>
<comment type="caution">
    <text evidence="1">The sequence shown here is derived from an EMBL/GenBank/DDBJ whole genome shotgun (WGS) entry which is preliminary data.</text>
</comment>
<dbReference type="EMBL" id="JASSZA010000023">
    <property type="protein sequence ID" value="KAK2082871.1"/>
    <property type="molecule type" value="Genomic_DNA"/>
</dbReference>